<organism evidence="2 3">
    <name type="scientific">Puccinia coronata f. sp. avenae</name>
    <dbReference type="NCBI Taxonomy" id="200324"/>
    <lineage>
        <taxon>Eukaryota</taxon>
        <taxon>Fungi</taxon>
        <taxon>Dikarya</taxon>
        <taxon>Basidiomycota</taxon>
        <taxon>Pucciniomycotina</taxon>
        <taxon>Pucciniomycetes</taxon>
        <taxon>Pucciniales</taxon>
        <taxon>Pucciniaceae</taxon>
        <taxon>Puccinia</taxon>
    </lineage>
</organism>
<dbReference type="AlphaFoldDB" id="A0A2N5S484"/>
<proteinExistence type="predicted"/>
<evidence type="ECO:0000313" key="2">
    <source>
        <dbReference type="EMBL" id="PLW08021.1"/>
    </source>
</evidence>
<reference evidence="2 3" key="1">
    <citation type="submission" date="2017-11" db="EMBL/GenBank/DDBJ databases">
        <title>De novo assembly and phasing of dikaryotic genomes from two isolates of Puccinia coronata f. sp. avenae, the causal agent of oat crown rust.</title>
        <authorList>
            <person name="Miller M.E."/>
            <person name="Zhang Y."/>
            <person name="Omidvar V."/>
            <person name="Sperschneider J."/>
            <person name="Schwessinger B."/>
            <person name="Raley C."/>
            <person name="Palmer J.M."/>
            <person name="Garnica D."/>
            <person name="Upadhyaya N."/>
            <person name="Rathjen J."/>
            <person name="Taylor J.M."/>
            <person name="Park R.F."/>
            <person name="Dodds P.N."/>
            <person name="Hirsch C.D."/>
            <person name="Kianian S.F."/>
            <person name="Figueroa M."/>
        </authorList>
    </citation>
    <scope>NUCLEOTIDE SEQUENCE [LARGE SCALE GENOMIC DNA]</scope>
    <source>
        <strain evidence="2">12SD80</strain>
    </source>
</reference>
<comment type="caution">
    <text evidence="2">The sequence shown here is derived from an EMBL/GenBank/DDBJ whole genome shotgun (WGS) entry which is preliminary data.</text>
</comment>
<accession>A0A2N5S484</accession>
<sequence length="404" mass="43516">MASRRFTNFFNEDQLAKVPGLRALNGRVDRVVYYCTLESRQVTLMIWALKGRLDALEQDVESRAPDGRRGSEALIVLAGGEAEGVVKGAAASNDVGTTGEEVAGAAAAVLEGEAANNPNDTDSAPHQGATEREITKVIEDMKNVNMPLTVIIKDSGLLDELTKEEKAILLAAGDSGKNQPPVEALEASEQEKVLVQQVLESLEREETPEALLAFNFHAVNQAIAAREERIGAIQKRIDAARQTIERAQQCNVVAKEKIEEECCCLFDIFGEAQQMAAAEDHLWRAMWDAKEAFLRQILRNNNNEDLIKEVALEGENCDTCIRKIARENGEISPRNAHLVAKTLQPNVDPAPPVGPGLAAAEAEAGTPTSPLLGLGVIATGEGITSGQAQEPGQAESLTKQARLD</sequence>
<feature type="region of interest" description="Disordered" evidence="1">
    <location>
        <begin position="382"/>
        <end position="404"/>
    </location>
</feature>
<name>A0A2N5S484_9BASI</name>
<gene>
    <name evidence="2" type="ORF">PCASD_22504</name>
</gene>
<evidence type="ECO:0000256" key="1">
    <source>
        <dbReference type="SAM" id="MobiDB-lite"/>
    </source>
</evidence>
<protein>
    <submittedName>
        <fullName evidence="2">Uncharacterized protein</fullName>
    </submittedName>
</protein>
<dbReference type="Proteomes" id="UP000235392">
    <property type="component" value="Unassembled WGS sequence"/>
</dbReference>
<evidence type="ECO:0000313" key="3">
    <source>
        <dbReference type="Proteomes" id="UP000235392"/>
    </source>
</evidence>
<feature type="compositionally biased region" description="Low complexity" evidence="1">
    <location>
        <begin position="355"/>
        <end position="365"/>
    </location>
</feature>
<dbReference type="EMBL" id="PGCI01001091">
    <property type="protein sequence ID" value="PLW08021.1"/>
    <property type="molecule type" value="Genomic_DNA"/>
</dbReference>
<feature type="region of interest" description="Disordered" evidence="1">
    <location>
        <begin position="345"/>
        <end position="365"/>
    </location>
</feature>